<evidence type="ECO:0000313" key="2">
    <source>
        <dbReference type="EMBL" id="CAK9084525.1"/>
    </source>
</evidence>
<gene>
    <name evidence="2" type="ORF">SCF082_LOCUS40095</name>
</gene>
<evidence type="ECO:0000256" key="1">
    <source>
        <dbReference type="SAM" id="SignalP"/>
    </source>
</evidence>
<proteinExistence type="predicted"/>
<feature type="signal peptide" evidence="1">
    <location>
        <begin position="1"/>
        <end position="20"/>
    </location>
</feature>
<dbReference type="EMBL" id="CAXAMM010039185">
    <property type="protein sequence ID" value="CAK9084525.1"/>
    <property type="molecule type" value="Genomic_DNA"/>
</dbReference>
<protein>
    <submittedName>
        <fullName evidence="2">Uncharacterized protein</fullName>
    </submittedName>
</protein>
<evidence type="ECO:0000313" key="3">
    <source>
        <dbReference type="Proteomes" id="UP001642464"/>
    </source>
</evidence>
<sequence length="143" mass="15854">MHYGIQSLLFLLALGAVALASDRWVDLFIALFAFPIETGKGLEVGCVFGLILVLLALEDVTKPIFGFLPQLQRSERADNVQIERFRTQDGYVARYLSAGSVVIFRSSLTQGLFAQSLRRTFLRFSVSARHSLAEATERTAGEL</sequence>
<feature type="chain" id="PRO_5047318883" evidence="1">
    <location>
        <begin position="21"/>
        <end position="143"/>
    </location>
</feature>
<keyword evidence="1" id="KW-0732">Signal</keyword>
<accession>A0ABP0Q8E8</accession>
<reference evidence="2 3" key="1">
    <citation type="submission" date="2024-02" db="EMBL/GenBank/DDBJ databases">
        <authorList>
            <person name="Chen Y."/>
            <person name="Shah S."/>
            <person name="Dougan E. K."/>
            <person name="Thang M."/>
            <person name="Chan C."/>
        </authorList>
    </citation>
    <scope>NUCLEOTIDE SEQUENCE [LARGE SCALE GENOMIC DNA]</scope>
</reference>
<keyword evidence="3" id="KW-1185">Reference proteome</keyword>
<comment type="caution">
    <text evidence="2">The sequence shown here is derived from an EMBL/GenBank/DDBJ whole genome shotgun (WGS) entry which is preliminary data.</text>
</comment>
<name>A0ABP0Q8E8_9DINO</name>
<dbReference type="Proteomes" id="UP001642464">
    <property type="component" value="Unassembled WGS sequence"/>
</dbReference>
<organism evidence="2 3">
    <name type="scientific">Durusdinium trenchii</name>
    <dbReference type="NCBI Taxonomy" id="1381693"/>
    <lineage>
        <taxon>Eukaryota</taxon>
        <taxon>Sar</taxon>
        <taxon>Alveolata</taxon>
        <taxon>Dinophyceae</taxon>
        <taxon>Suessiales</taxon>
        <taxon>Symbiodiniaceae</taxon>
        <taxon>Durusdinium</taxon>
    </lineage>
</organism>